<protein>
    <submittedName>
        <fullName evidence="9">Tetratricopeptide repeat protein</fullName>
    </submittedName>
</protein>
<comment type="similarity">
    <text evidence="5">Belongs to the Rap family.</text>
</comment>
<evidence type="ECO:0000256" key="4">
    <source>
        <dbReference type="ARBA" id="ARBA00022803"/>
    </source>
</evidence>
<organism evidence="9 10">
    <name type="scientific">Parabacteroides hominis</name>
    <dbReference type="NCBI Taxonomy" id="2763057"/>
    <lineage>
        <taxon>Bacteria</taxon>
        <taxon>Pseudomonadati</taxon>
        <taxon>Bacteroidota</taxon>
        <taxon>Bacteroidia</taxon>
        <taxon>Bacteroidales</taxon>
        <taxon>Tannerellaceae</taxon>
        <taxon>Parabacteroides</taxon>
    </lineage>
</organism>
<dbReference type="RefSeq" id="WP_186929772.1">
    <property type="nucleotide sequence ID" value="NZ_JACOOJ010000014.1"/>
</dbReference>
<proteinExistence type="inferred from homology"/>
<keyword evidence="8" id="KW-0472">Membrane</keyword>
<dbReference type="InterPro" id="IPR011990">
    <property type="entry name" value="TPR-like_helical_dom_sf"/>
</dbReference>
<dbReference type="SMART" id="SM00028">
    <property type="entry name" value="TPR"/>
    <property type="match status" value="5"/>
</dbReference>
<keyword evidence="8" id="KW-1133">Transmembrane helix</keyword>
<evidence type="ECO:0000256" key="1">
    <source>
        <dbReference type="ARBA" id="ARBA00004496"/>
    </source>
</evidence>
<dbReference type="EMBL" id="JACOOJ010000014">
    <property type="protein sequence ID" value="MBC5633021.1"/>
    <property type="molecule type" value="Genomic_DNA"/>
</dbReference>
<comment type="subcellular location">
    <subcellularLocation>
        <location evidence="1">Cytoplasm</location>
    </subcellularLocation>
</comment>
<dbReference type="Gene3D" id="1.25.40.10">
    <property type="entry name" value="Tetratricopeptide repeat domain"/>
    <property type="match status" value="2"/>
</dbReference>
<keyword evidence="3" id="KW-0677">Repeat</keyword>
<feature type="transmembrane region" description="Helical" evidence="8">
    <location>
        <begin position="30"/>
        <end position="49"/>
    </location>
</feature>
<dbReference type="PANTHER" id="PTHR46630:SF1">
    <property type="entry name" value="TETRATRICOPEPTIDE REPEAT PROTEIN 29"/>
    <property type="match status" value="1"/>
</dbReference>
<reference evidence="9 10" key="1">
    <citation type="submission" date="2020-08" db="EMBL/GenBank/DDBJ databases">
        <title>Genome public.</title>
        <authorList>
            <person name="Liu C."/>
            <person name="Sun Q."/>
        </authorList>
    </citation>
    <scope>NUCLEOTIDE SEQUENCE [LARGE SCALE GENOMIC DNA]</scope>
    <source>
        <strain evidence="9 10">NSJ-79</strain>
    </source>
</reference>
<evidence type="ECO:0000256" key="2">
    <source>
        <dbReference type="ARBA" id="ARBA00022490"/>
    </source>
</evidence>
<dbReference type="Pfam" id="PF13424">
    <property type="entry name" value="TPR_12"/>
    <property type="match status" value="1"/>
</dbReference>
<dbReference type="Pfam" id="PF13181">
    <property type="entry name" value="TPR_8"/>
    <property type="match status" value="1"/>
</dbReference>
<feature type="repeat" description="TPR" evidence="6">
    <location>
        <begin position="215"/>
        <end position="248"/>
    </location>
</feature>
<keyword evidence="10" id="KW-1185">Reference proteome</keyword>
<evidence type="ECO:0000313" key="9">
    <source>
        <dbReference type="EMBL" id="MBC5633021.1"/>
    </source>
</evidence>
<keyword evidence="2" id="KW-0963">Cytoplasm</keyword>
<dbReference type="PROSITE" id="PS50005">
    <property type="entry name" value="TPR"/>
    <property type="match status" value="1"/>
</dbReference>
<sequence>MSAKTFETDPSEMDSDVFIENLLYLQTKSIYMKNALNILLLLFLVYLLACTNRQTTELLPELTRAESLMYDHPDSALSLLENMNPPSSSNKLQNATWSLLLVQARDKNYIKHTSDSLINVAYDYFMKQEDPNRKALVLNYKGRVNEDLGEVEKATEFYLRAADEMKKTEDYRLGYLIHSNLGMIYAYRGLNQEGLLAFQEAYELAEQSQDSFYIAFSLIHLGRIYGNMEQWDKSILSYKQAIDVSEQVNDKKSLGAALSELGGIYRAIGKYEMALTFLKRAENEKLDNKRTILQTYLVLGDTYRYLNKYDSASFYLNKVLVTNNMYTKRSAYQYLYFIQKDMHNYEKAIEYNENYWQCRDSVDQINRSHIVAEIQAKYDHEKLKNEKITLELEKSQLLKSSLLILSLLLLVIVVLVYIYQRRLLTRERTIQEDKALLRQYTKQLNENGMTIRKNEERIEELSGEISNHTGLEDSIKEQSSEIESLHNQNNSLQEANKSLQENIDKFTQSLQQKDSELEDYKKLSKENICLRDREKFLCDQLIKQTTLLKELRLSPKYIKTQGEWEGIIEAVDILYDNYTVRLREQFLSLTESDLQICCLIKLHLNNSTIATLTGISPASVTKRKQRMKERMDLDLDEKESLDMWLQGY</sequence>
<keyword evidence="8" id="KW-0812">Transmembrane</keyword>
<dbReference type="InterPro" id="IPR051476">
    <property type="entry name" value="Bac_ResReg_Asp_Phosphatase"/>
</dbReference>
<evidence type="ECO:0000313" key="10">
    <source>
        <dbReference type="Proteomes" id="UP000651475"/>
    </source>
</evidence>
<evidence type="ECO:0000256" key="6">
    <source>
        <dbReference type="PROSITE-ProRule" id="PRU00339"/>
    </source>
</evidence>
<comment type="caution">
    <text evidence="9">The sequence shown here is derived from an EMBL/GenBank/DDBJ whole genome shotgun (WGS) entry which is preliminary data.</text>
</comment>
<dbReference type="InterPro" id="IPR016032">
    <property type="entry name" value="Sig_transdc_resp-reg_C-effctor"/>
</dbReference>
<feature type="transmembrane region" description="Helical" evidence="8">
    <location>
        <begin position="397"/>
        <end position="419"/>
    </location>
</feature>
<feature type="coiled-coil region" evidence="7">
    <location>
        <begin position="468"/>
        <end position="523"/>
    </location>
</feature>
<keyword evidence="7" id="KW-0175">Coiled coil</keyword>
<dbReference type="Proteomes" id="UP000651475">
    <property type="component" value="Unassembled WGS sequence"/>
</dbReference>
<name>A0ABR7DNM9_9BACT</name>
<evidence type="ECO:0000256" key="5">
    <source>
        <dbReference type="ARBA" id="ARBA00038253"/>
    </source>
</evidence>
<accession>A0ABR7DNM9</accession>
<evidence type="ECO:0000256" key="3">
    <source>
        <dbReference type="ARBA" id="ARBA00022737"/>
    </source>
</evidence>
<dbReference type="SUPFAM" id="SSF48452">
    <property type="entry name" value="TPR-like"/>
    <property type="match status" value="1"/>
</dbReference>
<gene>
    <name evidence="9" type="ORF">H8S65_09595</name>
</gene>
<dbReference type="InterPro" id="IPR019734">
    <property type="entry name" value="TPR_rpt"/>
</dbReference>
<evidence type="ECO:0000256" key="7">
    <source>
        <dbReference type="SAM" id="Coils"/>
    </source>
</evidence>
<evidence type="ECO:0000256" key="8">
    <source>
        <dbReference type="SAM" id="Phobius"/>
    </source>
</evidence>
<keyword evidence="4 6" id="KW-0802">TPR repeat</keyword>
<dbReference type="SUPFAM" id="SSF46894">
    <property type="entry name" value="C-terminal effector domain of the bipartite response regulators"/>
    <property type="match status" value="1"/>
</dbReference>
<dbReference type="PANTHER" id="PTHR46630">
    <property type="entry name" value="TETRATRICOPEPTIDE REPEAT PROTEIN 29"/>
    <property type="match status" value="1"/>
</dbReference>